<keyword evidence="2" id="KW-0489">Methyltransferase</keyword>
<dbReference type="PROSITE" id="PS00092">
    <property type="entry name" value="N6_MTASE"/>
    <property type="match status" value="1"/>
</dbReference>
<name>A0A255YYN2_9PROT</name>
<organism evidence="9 10">
    <name type="scientific">Niveispirillum lacus</name>
    <dbReference type="NCBI Taxonomy" id="1981099"/>
    <lineage>
        <taxon>Bacteria</taxon>
        <taxon>Pseudomonadati</taxon>
        <taxon>Pseudomonadota</taxon>
        <taxon>Alphaproteobacteria</taxon>
        <taxon>Rhodospirillales</taxon>
        <taxon>Azospirillaceae</taxon>
        <taxon>Niveispirillum</taxon>
    </lineage>
</organism>
<dbReference type="InterPro" id="IPR046820">
    <property type="entry name" value="MmeI_TRD"/>
</dbReference>
<dbReference type="EMBL" id="NOXU01000030">
    <property type="protein sequence ID" value="OYQ33530.1"/>
    <property type="molecule type" value="Genomic_DNA"/>
</dbReference>
<sequence length="1142" mass="125854">MNADKFIEYWSGRGGSERANYQKFINELCELIGVDKPEASHAEDHRNEYVFEKRVRAMDVDGEDGRYNFIDCYKRKHFVLEAKQSDKRMRGVGASGPDLFGEVAAPAAAPKAAWDRMMKQARQQAENYAKYLPEWPPFLLIVDVGHVIEVYADFTGLGKRYKPFPDSRSHRIAIPDLADAAVRDRLRAIWTDPLSLDPAAKRAEVTKDIAYRLARMARTLEKRHDPKEVALFLMRCLFTAFAEDVGLLPADAFLTLLRKAEGNPQFLPRYLTPFWKSMDKGSDFDPMIGAPVRHFNGGLFKNAQALALTGDELSELITACQRDWRNVEPAIFGTLLENALSVRERGQLGAHFTPRAYVERLVIPTVIEPLQDQWRATLALAEGRRAAGDVKGAVELIRAFHRDLCQVRVLDPACGTGNFLYVSLELMKELEGEVLLALEELGAAAQALLDLQGTTVGPQQFVGLEKNARAVPIAELVLWLGHLQGHLRLRGPESLSDPILKPVETVRHADAVLAWKKEELVLDAAGKPVARWDGVSLRTDPHTGRQVPDETQVVPLKRYTDPKPAPWPKADYIVGNPPFIGGKDLRQELGDGYAEALWAAYPHMPGGADFVMYWWDRAADLVREGKARRFGFITTNSITQTFSRRVIKRHLDAKKPLHLSFAIPDHPWADAQGAAAVRVAMTVGMAGAGEGLLKQVVAEGDANPNDGAIAVTFAIEQGVILPDLTIGADIAGVLPLKANAGLSSRGVSLHGSGFIVTPAEAAALGLGKVPGLEQHIRHYRNGRDLTGKSRGVMVIDLFGLTAEQVRQRFPGVYQWLMDRVHDERQAKADTPDGRQYAAQWWLFGKTRGELRKALAGLPRYIATVETAKHRIFQFLDIDILPDNKLIGIGLHQAVHLSVLSSRIHTTWALAAGGWLGYGNDPVYVKTRCFDAFPFPILTPAQEARIGSLAEELDGLRKKVLAAGHFTLTELYNVLEKRKAGAALEPAERDIYEAGHVGVLLDLHRAIDAAVADAYGWPADLSDRDILFRLVALNKERAAEEARGLVRWLRPEFQNPGGVQAGEQLSADLGEATVAATRPAWPKLPAEQVQALRQTLSAANSALPADAVARAFKGARGKQVKDMLDLLVALGQARRIGDGRYAA</sequence>
<evidence type="ECO:0000256" key="2">
    <source>
        <dbReference type="ARBA" id="ARBA00022603"/>
    </source>
</evidence>
<evidence type="ECO:0000256" key="3">
    <source>
        <dbReference type="ARBA" id="ARBA00022679"/>
    </source>
</evidence>
<feature type="domain" description="MmeI-like target recognition" evidence="7">
    <location>
        <begin position="753"/>
        <end position="936"/>
    </location>
</feature>
<accession>A0A255YYN2</accession>
<dbReference type="InterPro" id="IPR046817">
    <property type="entry name" value="MmeI_N"/>
</dbReference>
<protein>
    <recommendedName>
        <fullName evidence="1">site-specific DNA-methyltransferase (adenine-specific)</fullName>
        <ecNumber evidence="1">2.1.1.72</ecNumber>
    </recommendedName>
</protein>
<comment type="caution">
    <text evidence="9">The sequence shown here is derived from an EMBL/GenBank/DDBJ whole genome shotgun (WGS) entry which is preliminary data.</text>
</comment>
<comment type="catalytic activity">
    <reaction evidence="4">
        <text>a 2'-deoxyadenosine in DNA + S-adenosyl-L-methionine = an N(6)-methyl-2'-deoxyadenosine in DNA + S-adenosyl-L-homocysteine + H(+)</text>
        <dbReference type="Rhea" id="RHEA:15197"/>
        <dbReference type="Rhea" id="RHEA-COMP:12418"/>
        <dbReference type="Rhea" id="RHEA-COMP:12419"/>
        <dbReference type="ChEBI" id="CHEBI:15378"/>
        <dbReference type="ChEBI" id="CHEBI:57856"/>
        <dbReference type="ChEBI" id="CHEBI:59789"/>
        <dbReference type="ChEBI" id="CHEBI:90615"/>
        <dbReference type="ChEBI" id="CHEBI:90616"/>
        <dbReference type="EC" id="2.1.1.72"/>
    </reaction>
</comment>
<feature type="domain" description="MmeI-like helicase spacer" evidence="6">
    <location>
        <begin position="228"/>
        <end position="300"/>
    </location>
</feature>
<dbReference type="GO" id="GO:0009007">
    <property type="term" value="F:site-specific DNA-methyltransferase (adenine-specific) activity"/>
    <property type="evidence" value="ECO:0007669"/>
    <property type="project" value="UniProtKB-EC"/>
</dbReference>
<dbReference type="OrthoDB" id="9806213at2"/>
<dbReference type="Gene3D" id="3.40.50.150">
    <property type="entry name" value="Vaccinia Virus protein VP39"/>
    <property type="match status" value="1"/>
</dbReference>
<dbReference type="GO" id="GO:0003676">
    <property type="term" value="F:nucleic acid binding"/>
    <property type="evidence" value="ECO:0007669"/>
    <property type="project" value="InterPro"/>
</dbReference>
<dbReference type="SUPFAM" id="SSF53335">
    <property type="entry name" value="S-adenosyl-L-methionine-dependent methyltransferases"/>
    <property type="match status" value="1"/>
</dbReference>
<dbReference type="InterPro" id="IPR046816">
    <property type="entry name" value="MmeI_Mtase"/>
</dbReference>
<dbReference type="Pfam" id="PF20464">
    <property type="entry name" value="MmeI_N"/>
    <property type="match status" value="1"/>
</dbReference>
<dbReference type="InterPro" id="IPR029063">
    <property type="entry name" value="SAM-dependent_MTases_sf"/>
</dbReference>
<proteinExistence type="predicted"/>
<feature type="domain" description="MmeI-like DNA-methyltransferase" evidence="8">
    <location>
        <begin position="396"/>
        <end position="685"/>
    </location>
</feature>
<keyword evidence="10" id="KW-1185">Reference proteome</keyword>
<reference evidence="9 10" key="1">
    <citation type="submission" date="2017-07" db="EMBL/GenBank/DDBJ databases">
        <title>Niveispirillum cyanobacteriorum sp. nov., isolated from cyanobacterial aggregates in a eutrophic lake.</title>
        <authorList>
            <person name="Cai H."/>
        </authorList>
    </citation>
    <scope>NUCLEOTIDE SEQUENCE [LARGE SCALE GENOMIC DNA]</scope>
    <source>
        <strain evidence="10">TH1-14</strain>
    </source>
</reference>
<evidence type="ECO:0000259" key="5">
    <source>
        <dbReference type="Pfam" id="PF20464"/>
    </source>
</evidence>
<dbReference type="Pfam" id="PF20465">
    <property type="entry name" value="MmeI_hel"/>
    <property type="match status" value="1"/>
</dbReference>
<dbReference type="RefSeq" id="WP_094456973.1">
    <property type="nucleotide sequence ID" value="NZ_NOXU01000030.1"/>
</dbReference>
<dbReference type="Proteomes" id="UP000216998">
    <property type="component" value="Unassembled WGS sequence"/>
</dbReference>
<evidence type="ECO:0000259" key="6">
    <source>
        <dbReference type="Pfam" id="PF20465"/>
    </source>
</evidence>
<dbReference type="InterPro" id="IPR050953">
    <property type="entry name" value="N4_N6_ade-DNA_methylase"/>
</dbReference>
<dbReference type="EC" id="2.1.1.72" evidence="1"/>
<dbReference type="InterPro" id="IPR046819">
    <property type="entry name" value="MmeI_hel"/>
</dbReference>
<dbReference type="GO" id="GO:0032259">
    <property type="term" value="P:methylation"/>
    <property type="evidence" value="ECO:0007669"/>
    <property type="project" value="UniProtKB-KW"/>
</dbReference>
<keyword evidence="3" id="KW-0808">Transferase</keyword>
<dbReference type="PANTHER" id="PTHR33841">
    <property type="entry name" value="DNA METHYLTRANSFERASE YEEA-RELATED"/>
    <property type="match status" value="1"/>
</dbReference>
<evidence type="ECO:0000313" key="9">
    <source>
        <dbReference type="EMBL" id="OYQ33530.1"/>
    </source>
</evidence>
<evidence type="ECO:0000313" key="10">
    <source>
        <dbReference type="Proteomes" id="UP000216998"/>
    </source>
</evidence>
<gene>
    <name evidence="9" type="ORF">CHU95_14145</name>
</gene>
<dbReference type="PANTHER" id="PTHR33841:SF1">
    <property type="entry name" value="DNA METHYLTRANSFERASE A"/>
    <property type="match status" value="1"/>
</dbReference>
<dbReference type="Pfam" id="PF20473">
    <property type="entry name" value="MmeI_Mtase"/>
    <property type="match status" value="1"/>
</dbReference>
<dbReference type="AlphaFoldDB" id="A0A255YYN2"/>
<evidence type="ECO:0000256" key="1">
    <source>
        <dbReference type="ARBA" id="ARBA00011900"/>
    </source>
</evidence>
<dbReference type="PRINTS" id="PR00507">
    <property type="entry name" value="N12N6MTFRASE"/>
</dbReference>
<evidence type="ECO:0000259" key="7">
    <source>
        <dbReference type="Pfam" id="PF20466"/>
    </source>
</evidence>
<evidence type="ECO:0000259" key="8">
    <source>
        <dbReference type="Pfam" id="PF20473"/>
    </source>
</evidence>
<feature type="domain" description="MmeI-like N-terminal" evidence="5">
    <location>
        <begin position="1"/>
        <end position="223"/>
    </location>
</feature>
<dbReference type="InterPro" id="IPR002052">
    <property type="entry name" value="DNA_methylase_N6_adenine_CS"/>
</dbReference>
<dbReference type="Pfam" id="PF20466">
    <property type="entry name" value="MmeI_TRD"/>
    <property type="match status" value="1"/>
</dbReference>
<evidence type="ECO:0000256" key="4">
    <source>
        <dbReference type="ARBA" id="ARBA00047942"/>
    </source>
</evidence>